<reference evidence="3 5" key="2">
    <citation type="journal article" date="2019" name="Science, e1252229">
        <title>Invertible promoters mediate bacterial phase variation, antibiotic resistance, and host adaptation in the gut.</title>
        <authorList>
            <person name="Jiang X."/>
            <person name="Hall A.B."/>
            <person name="Arthur T.D."/>
            <person name="Plichta D.R."/>
            <person name="Covington C.T."/>
            <person name="Poyet M."/>
            <person name="Crothers J."/>
            <person name="Moses P.L."/>
            <person name="Tolonen A.C."/>
            <person name="Vlamakis H."/>
            <person name="Alm E.J."/>
            <person name="Xavier R.J."/>
        </authorList>
    </citation>
    <scope>NUCLEOTIDE SEQUENCE [LARGE SCALE GENOMIC DNA]</scope>
    <source>
        <strain evidence="5">aa_0143</strain>
        <strain evidence="3">Aa_0143</strain>
    </source>
</reference>
<dbReference type="GeneID" id="97330178"/>
<feature type="compositionally biased region" description="Low complexity" evidence="1">
    <location>
        <begin position="23"/>
        <end position="32"/>
    </location>
</feature>
<proteinExistence type="predicted"/>
<sequence length="85" mass="9189">MAKNYSNANNSDKNAQSKNGAFSSYSESQNSSKNCDKNTTKNASRNASKNANKNADKNSAKSAMSYGGNKNCGKIRDAFDESDKY</sequence>
<name>A0A174CTP9_9FIRM</name>
<evidence type="ECO:0000313" key="2">
    <source>
        <dbReference type="EMBL" id="CUO15469.1"/>
    </source>
</evidence>
<organism evidence="2 4">
    <name type="scientific">[Ruminococcus] torques</name>
    <dbReference type="NCBI Taxonomy" id="33039"/>
    <lineage>
        <taxon>Bacteria</taxon>
        <taxon>Bacillati</taxon>
        <taxon>Bacillota</taxon>
        <taxon>Clostridia</taxon>
        <taxon>Lachnospirales</taxon>
        <taxon>Lachnospiraceae</taxon>
        <taxon>Mediterraneibacter</taxon>
    </lineage>
</organism>
<protein>
    <submittedName>
        <fullName evidence="2">Uncharacterized protein</fullName>
    </submittedName>
</protein>
<evidence type="ECO:0000313" key="5">
    <source>
        <dbReference type="Proteomes" id="UP000292665"/>
    </source>
</evidence>
<evidence type="ECO:0000313" key="4">
    <source>
        <dbReference type="Proteomes" id="UP000095787"/>
    </source>
</evidence>
<dbReference type="RefSeq" id="WP_004846953.1">
    <property type="nucleotide sequence ID" value="NZ_AP028249.1"/>
</dbReference>
<evidence type="ECO:0000256" key="1">
    <source>
        <dbReference type="SAM" id="MobiDB-lite"/>
    </source>
</evidence>
<dbReference type="EMBL" id="RCYR01000003">
    <property type="protein sequence ID" value="RYS81418.1"/>
    <property type="molecule type" value="Genomic_DNA"/>
</dbReference>
<gene>
    <name evidence="3" type="ORF">EAI93_03505</name>
    <name evidence="2" type="ORF">ERS852456_01749</name>
</gene>
<feature type="compositionally biased region" description="Polar residues" evidence="1">
    <location>
        <begin position="1"/>
        <end position="22"/>
    </location>
</feature>
<accession>A0A174CTP9</accession>
<feature type="compositionally biased region" description="Basic and acidic residues" evidence="1">
    <location>
        <begin position="74"/>
        <end position="85"/>
    </location>
</feature>
<dbReference type="Proteomes" id="UP000095787">
    <property type="component" value="Unassembled WGS sequence"/>
</dbReference>
<evidence type="ECO:0000313" key="3">
    <source>
        <dbReference type="EMBL" id="RYS81418.1"/>
    </source>
</evidence>
<dbReference type="EMBL" id="CYZO01000022">
    <property type="protein sequence ID" value="CUO15469.1"/>
    <property type="molecule type" value="Genomic_DNA"/>
</dbReference>
<dbReference type="Proteomes" id="UP000292665">
    <property type="component" value="Unassembled WGS sequence"/>
</dbReference>
<dbReference type="AlphaFoldDB" id="A0A174CTP9"/>
<feature type="compositionally biased region" description="Low complexity" evidence="1">
    <location>
        <begin position="41"/>
        <end position="53"/>
    </location>
</feature>
<reference evidence="2 4" key="1">
    <citation type="submission" date="2015-09" db="EMBL/GenBank/DDBJ databases">
        <authorList>
            <consortium name="Pathogen Informatics"/>
        </authorList>
    </citation>
    <scope>NUCLEOTIDE SEQUENCE [LARGE SCALE GENOMIC DNA]</scope>
    <source>
        <strain evidence="2 4">2789STDY5834841</strain>
    </source>
</reference>
<feature type="region of interest" description="Disordered" evidence="1">
    <location>
        <begin position="1"/>
        <end position="85"/>
    </location>
</feature>